<keyword evidence="1" id="KW-1133">Transmembrane helix</keyword>
<evidence type="ECO:0000313" key="3">
    <source>
        <dbReference type="Proteomes" id="UP000244911"/>
    </source>
</evidence>
<accession>A0A2R8AL95</accession>
<name>A0A2R8AL95_9RHOB</name>
<evidence type="ECO:0000313" key="2">
    <source>
        <dbReference type="EMBL" id="SPF76657.1"/>
    </source>
</evidence>
<gene>
    <name evidence="2" type="ORF">ALP8811_01666</name>
</gene>
<keyword evidence="1" id="KW-0472">Membrane</keyword>
<dbReference type="EMBL" id="OMOI01000001">
    <property type="protein sequence ID" value="SPF76657.1"/>
    <property type="molecule type" value="Genomic_DNA"/>
</dbReference>
<reference evidence="2 3" key="1">
    <citation type="submission" date="2018-03" db="EMBL/GenBank/DDBJ databases">
        <authorList>
            <person name="Keele B.F."/>
        </authorList>
    </citation>
    <scope>NUCLEOTIDE SEQUENCE [LARGE SCALE GENOMIC DNA]</scope>
    <source>
        <strain evidence="2 3">CECT 8811</strain>
    </source>
</reference>
<sequence>MSFIDEMPFSLILIACLTLGLAPYAPPHVWEKLGMLASGTLVKPVDIFDLVMHGAPWLLLVLKLVRLKRA</sequence>
<keyword evidence="3" id="KW-1185">Reference proteome</keyword>
<organism evidence="2 3">
    <name type="scientific">Aliiroseovarius pelagivivens</name>
    <dbReference type="NCBI Taxonomy" id="1639690"/>
    <lineage>
        <taxon>Bacteria</taxon>
        <taxon>Pseudomonadati</taxon>
        <taxon>Pseudomonadota</taxon>
        <taxon>Alphaproteobacteria</taxon>
        <taxon>Rhodobacterales</taxon>
        <taxon>Paracoccaceae</taxon>
        <taxon>Aliiroseovarius</taxon>
    </lineage>
</organism>
<evidence type="ECO:0000256" key="1">
    <source>
        <dbReference type="SAM" id="Phobius"/>
    </source>
</evidence>
<protein>
    <recommendedName>
        <fullName evidence="4">RND transporter</fullName>
    </recommendedName>
</protein>
<keyword evidence="1" id="KW-0812">Transmembrane</keyword>
<dbReference type="RefSeq" id="WP_108856640.1">
    <property type="nucleotide sequence ID" value="NZ_OMOI01000001.1"/>
</dbReference>
<dbReference type="Proteomes" id="UP000244911">
    <property type="component" value="Unassembled WGS sequence"/>
</dbReference>
<dbReference type="OrthoDB" id="1467821at2"/>
<proteinExistence type="predicted"/>
<feature type="transmembrane region" description="Helical" evidence="1">
    <location>
        <begin position="47"/>
        <end position="65"/>
    </location>
</feature>
<evidence type="ECO:0008006" key="4">
    <source>
        <dbReference type="Google" id="ProtNLM"/>
    </source>
</evidence>
<dbReference type="AlphaFoldDB" id="A0A2R8AL95"/>